<evidence type="ECO:0000256" key="7">
    <source>
        <dbReference type="ARBA" id="ARBA00022801"/>
    </source>
</evidence>
<proteinExistence type="predicted"/>
<dbReference type="GO" id="GO:0004222">
    <property type="term" value="F:metalloendopeptidase activity"/>
    <property type="evidence" value="ECO:0007669"/>
    <property type="project" value="InterPro"/>
</dbReference>
<keyword evidence="10" id="KW-0482">Metalloprotease</keyword>
<dbReference type="PANTHER" id="PTHR43221">
    <property type="entry name" value="PROTEASE HTPX"/>
    <property type="match status" value="1"/>
</dbReference>
<evidence type="ECO:0000256" key="11">
    <source>
        <dbReference type="ARBA" id="ARBA00023136"/>
    </source>
</evidence>
<evidence type="ECO:0000256" key="3">
    <source>
        <dbReference type="ARBA" id="ARBA00022475"/>
    </source>
</evidence>
<feature type="transmembrane region" description="Helical" evidence="12">
    <location>
        <begin position="14"/>
        <end position="36"/>
    </location>
</feature>
<feature type="transmembrane region" description="Helical" evidence="12">
    <location>
        <begin position="48"/>
        <end position="69"/>
    </location>
</feature>
<evidence type="ECO:0000256" key="1">
    <source>
        <dbReference type="ARBA" id="ARBA00001947"/>
    </source>
</evidence>
<evidence type="ECO:0000256" key="9">
    <source>
        <dbReference type="ARBA" id="ARBA00022989"/>
    </source>
</evidence>
<dbReference type="InterPro" id="IPR050083">
    <property type="entry name" value="HtpX_protease"/>
</dbReference>
<evidence type="ECO:0000256" key="8">
    <source>
        <dbReference type="ARBA" id="ARBA00022833"/>
    </source>
</evidence>
<evidence type="ECO:0000256" key="5">
    <source>
        <dbReference type="ARBA" id="ARBA00022692"/>
    </source>
</evidence>
<dbReference type="EMBL" id="UOFS01000039">
    <property type="protein sequence ID" value="VAW98933.1"/>
    <property type="molecule type" value="Genomic_DNA"/>
</dbReference>
<dbReference type="Gene3D" id="3.30.2010.10">
    <property type="entry name" value="Metalloproteases ('zincins'), catalytic domain"/>
    <property type="match status" value="1"/>
</dbReference>
<evidence type="ECO:0000256" key="12">
    <source>
        <dbReference type="SAM" id="Phobius"/>
    </source>
</evidence>
<comment type="subcellular location">
    <subcellularLocation>
        <location evidence="2">Cell membrane</location>
        <topology evidence="2">Multi-pass membrane protein</topology>
    </subcellularLocation>
</comment>
<evidence type="ECO:0000256" key="2">
    <source>
        <dbReference type="ARBA" id="ARBA00004651"/>
    </source>
</evidence>
<dbReference type="AlphaFoldDB" id="A0A3B1AGD7"/>
<evidence type="ECO:0000256" key="4">
    <source>
        <dbReference type="ARBA" id="ARBA00022670"/>
    </source>
</evidence>
<dbReference type="PANTHER" id="PTHR43221:SF1">
    <property type="entry name" value="PROTEASE HTPX"/>
    <property type="match status" value="1"/>
</dbReference>
<keyword evidence="8" id="KW-0862">Zinc</keyword>
<feature type="transmembrane region" description="Helical" evidence="12">
    <location>
        <begin position="203"/>
        <end position="227"/>
    </location>
</feature>
<name>A0A3B1AGD7_9ZZZZ</name>
<reference evidence="14" key="1">
    <citation type="submission" date="2018-06" db="EMBL/GenBank/DDBJ databases">
        <authorList>
            <person name="Zhirakovskaya E."/>
        </authorList>
    </citation>
    <scope>NUCLEOTIDE SEQUENCE</scope>
</reference>
<evidence type="ECO:0000313" key="14">
    <source>
        <dbReference type="EMBL" id="VAW98933.1"/>
    </source>
</evidence>
<comment type="cofactor">
    <cofactor evidence="1">
        <name>Zn(2+)</name>
        <dbReference type="ChEBI" id="CHEBI:29105"/>
    </cofactor>
</comment>
<keyword evidence="3" id="KW-1003">Cell membrane</keyword>
<dbReference type="GO" id="GO:0005886">
    <property type="term" value="C:plasma membrane"/>
    <property type="evidence" value="ECO:0007669"/>
    <property type="project" value="UniProtKB-SubCell"/>
</dbReference>
<dbReference type="NCBIfam" id="NF003965">
    <property type="entry name" value="PRK05457.1"/>
    <property type="match status" value="1"/>
</dbReference>
<feature type="domain" description="Peptidase M48" evidence="13">
    <location>
        <begin position="91"/>
        <end position="299"/>
    </location>
</feature>
<keyword evidence="5 12" id="KW-0812">Transmembrane</keyword>
<keyword evidence="11 12" id="KW-0472">Membrane</keyword>
<keyword evidence="4 14" id="KW-0645">Protease</keyword>
<gene>
    <name evidence="14" type="ORF">MNBD_GAMMA22-1367</name>
</gene>
<evidence type="ECO:0000256" key="6">
    <source>
        <dbReference type="ARBA" id="ARBA00022723"/>
    </source>
</evidence>
<protein>
    <submittedName>
        <fullName evidence="14">Protease HtpX</fullName>
    </submittedName>
</protein>
<evidence type="ECO:0000256" key="10">
    <source>
        <dbReference type="ARBA" id="ARBA00023049"/>
    </source>
</evidence>
<dbReference type="GO" id="GO:0046872">
    <property type="term" value="F:metal ion binding"/>
    <property type="evidence" value="ECO:0007669"/>
    <property type="project" value="UniProtKB-KW"/>
</dbReference>
<dbReference type="InterPro" id="IPR001915">
    <property type="entry name" value="Peptidase_M48"/>
</dbReference>
<accession>A0A3B1AGD7</accession>
<sequence>MVNALNMTNFIRTFVLFISTIFVVTLLFTLNVLILKNSNLLNIALNDYFSFIQILILFVTVAALISVLLSKSIAKIFLNVRILESPATANELRLFSTVKRLSDAVGIKMPQIVIYHGHDINAFATGFRSDNALLAVSQQLLDVMTQDEMEGVVGHEISHIENGDMLTLALMQGVVNCIVYLPANSFRFIIEKLFSPQRRHYVVIYYFIVTLTQLSFGWIASLLVMWFSRQREFHADLCGAKIAGHESMLRALECLQACKDNTVSQSLILNYDNLFRNSFYQLFISHPSLSARITALRNIS</sequence>
<dbReference type="CDD" id="cd07335">
    <property type="entry name" value="M48B_HtpX_like"/>
    <property type="match status" value="1"/>
</dbReference>
<organism evidence="14">
    <name type="scientific">hydrothermal vent metagenome</name>
    <dbReference type="NCBI Taxonomy" id="652676"/>
    <lineage>
        <taxon>unclassified sequences</taxon>
        <taxon>metagenomes</taxon>
        <taxon>ecological metagenomes</taxon>
    </lineage>
</organism>
<evidence type="ECO:0000259" key="13">
    <source>
        <dbReference type="Pfam" id="PF01435"/>
    </source>
</evidence>
<dbReference type="Pfam" id="PF01435">
    <property type="entry name" value="Peptidase_M48"/>
    <property type="match status" value="1"/>
</dbReference>
<dbReference type="GO" id="GO:0006508">
    <property type="term" value="P:proteolysis"/>
    <property type="evidence" value="ECO:0007669"/>
    <property type="project" value="UniProtKB-KW"/>
</dbReference>
<keyword evidence="7" id="KW-0378">Hydrolase</keyword>
<keyword evidence="9 12" id="KW-1133">Transmembrane helix</keyword>
<keyword evidence="6" id="KW-0479">Metal-binding</keyword>